<keyword evidence="3" id="KW-1185">Reference proteome</keyword>
<feature type="region of interest" description="Disordered" evidence="1">
    <location>
        <begin position="43"/>
        <end position="69"/>
    </location>
</feature>
<dbReference type="Proteomes" id="UP000195062">
    <property type="component" value="Unassembled WGS sequence"/>
</dbReference>
<evidence type="ECO:0000256" key="1">
    <source>
        <dbReference type="SAM" id="MobiDB-lite"/>
    </source>
</evidence>
<feature type="region of interest" description="Disordered" evidence="1">
    <location>
        <begin position="109"/>
        <end position="135"/>
    </location>
</feature>
<feature type="compositionally biased region" description="Low complexity" evidence="1">
    <location>
        <begin position="53"/>
        <end position="69"/>
    </location>
</feature>
<protein>
    <submittedName>
        <fullName evidence="2">Uncharacterized protein</fullName>
    </submittedName>
</protein>
<dbReference type="EMBL" id="MDHH01000002">
    <property type="protein sequence ID" value="OUE02511.1"/>
    <property type="molecule type" value="Genomic_DNA"/>
</dbReference>
<gene>
    <name evidence="2" type="ORF">CMMCAS07_10875</name>
</gene>
<evidence type="ECO:0000313" key="3">
    <source>
        <dbReference type="Proteomes" id="UP000195062"/>
    </source>
</evidence>
<feature type="region of interest" description="Disordered" evidence="1">
    <location>
        <begin position="1"/>
        <end position="23"/>
    </location>
</feature>
<reference evidence="2 3" key="1">
    <citation type="submission" date="2016-08" db="EMBL/GenBank/DDBJ databases">
        <title>Genome sequence of Clavibacter michiganensis subsp. michiganensis strain CASJ007.</title>
        <authorList>
            <person name="Thapa S.P."/>
            <person name="Coaker G."/>
        </authorList>
    </citation>
    <scope>NUCLEOTIDE SEQUENCE [LARGE SCALE GENOMIC DNA]</scope>
    <source>
        <strain evidence="2">CASJ007</strain>
    </source>
</reference>
<accession>A0A251XIQ4</accession>
<dbReference type="AlphaFoldDB" id="A0A251XIQ4"/>
<proteinExistence type="predicted"/>
<name>A0A251XIQ4_CLAMM</name>
<sequence length="159" mass="16296">MSSGFGAVNSGIRQAGKGTLSARSWRATTRRVLRFSASAWRPTGPAMSGGVTGEISSGGTSVTSTSAPSGMRACMPVMHASSSDSQSGVGVKRIASPMPRARTATSVLAHAGNASRPARQERTVKSGNACTDQKTPRPVRAASLCATCPATPRSCDTVW</sequence>
<organism evidence="2 3">
    <name type="scientific">Clavibacter michiganensis subsp. michiganensis</name>
    <dbReference type="NCBI Taxonomy" id="33013"/>
    <lineage>
        <taxon>Bacteria</taxon>
        <taxon>Bacillati</taxon>
        <taxon>Actinomycetota</taxon>
        <taxon>Actinomycetes</taxon>
        <taxon>Micrococcales</taxon>
        <taxon>Microbacteriaceae</taxon>
        <taxon>Clavibacter</taxon>
    </lineage>
</organism>
<evidence type="ECO:0000313" key="2">
    <source>
        <dbReference type="EMBL" id="OUE02511.1"/>
    </source>
</evidence>
<comment type="caution">
    <text evidence="2">The sequence shown here is derived from an EMBL/GenBank/DDBJ whole genome shotgun (WGS) entry which is preliminary data.</text>
</comment>